<feature type="transmembrane region" description="Helical" evidence="4">
    <location>
        <begin position="37"/>
        <end position="58"/>
    </location>
</feature>
<feature type="transmembrane region" description="Helical" evidence="4">
    <location>
        <begin position="139"/>
        <end position="158"/>
    </location>
</feature>
<gene>
    <name evidence="6" type="ORF">LX87_03893</name>
</gene>
<evidence type="ECO:0000256" key="4">
    <source>
        <dbReference type="SAM" id="Phobius"/>
    </source>
</evidence>
<dbReference type="SMART" id="SM00387">
    <property type="entry name" value="HATPase_c"/>
    <property type="match status" value="1"/>
</dbReference>
<dbReference type="PROSITE" id="PS50109">
    <property type="entry name" value="HIS_KIN"/>
    <property type="match status" value="1"/>
</dbReference>
<protein>
    <recommendedName>
        <fullName evidence="2">histidine kinase</fullName>
        <ecNumber evidence="2">2.7.13.3</ecNumber>
    </recommendedName>
</protein>
<sequence length="440" mass="49228">MIVAVAHYVEKNRFSSFQKTFAYLVGEPGETTLEGRIFNATCLIIILVTLYNIPFNYYIGLKEASVISALLFLVFSGLYYLCRVKNKFHISVIIAGVLSSLLLAINYFFNAGVVGSSMLLFMLTFFVVAIIAPIRQSTFWLYFNILIVLGLLFTEYRYPQTIISGYASRLNYIIDVASTYVVGIILIHLAIRFSRKAYEAEKQQVEEKSVILERLNAEKNKLFSIVSHDLRSPLASIQQYLELIRETDLDEELRKQIKSELLDVVNHTQEMLSNLLLWSTSQMNGLTVNRTQVHVASILIPIAEIYKPFAAKKGLQMEVSADPDLNVLADSNMLHLIVRNLLGNALKFTPSGGFVMLKAVASGTDCIISVQDNGTGINPDDQETLFSLKSRVTFGTNNEKGVGLGLFLCKEYAEAQQGKLWFESELNTGTTFYVALPLAA</sequence>
<dbReference type="Pfam" id="PF02518">
    <property type="entry name" value="HATPase_c"/>
    <property type="match status" value="1"/>
</dbReference>
<dbReference type="InterPro" id="IPR003594">
    <property type="entry name" value="HATPase_dom"/>
</dbReference>
<dbReference type="InterPro" id="IPR005467">
    <property type="entry name" value="His_kinase_dom"/>
</dbReference>
<keyword evidence="4" id="KW-0812">Transmembrane</keyword>
<dbReference type="InterPro" id="IPR036097">
    <property type="entry name" value="HisK_dim/P_sf"/>
</dbReference>
<feature type="transmembrane region" description="Helical" evidence="4">
    <location>
        <begin position="170"/>
        <end position="191"/>
    </location>
</feature>
<name>A0A327WPZ2_LARAB</name>
<proteinExistence type="predicted"/>
<evidence type="ECO:0000313" key="6">
    <source>
        <dbReference type="EMBL" id="RAJ94009.1"/>
    </source>
</evidence>
<dbReference type="SUPFAM" id="SSF47384">
    <property type="entry name" value="Homodimeric domain of signal transducing histidine kinase"/>
    <property type="match status" value="1"/>
</dbReference>
<comment type="caution">
    <text evidence="6">The sequence shown here is derived from an EMBL/GenBank/DDBJ whole genome shotgun (WGS) entry which is preliminary data.</text>
</comment>
<dbReference type="OrthoDB" id="9810447at2"/>
<keyword evidence="6" id="KW-0418">Kinase</keyword>
<feature type="transmembrane region" description="Helical" evidence="4">
    <location>
        <begin position="88"/>
        <end position="109"/>
    </location>
</feature>
<evidence type="ECO:0000256" key="1">
    <source>
        <dbReference type="ARBA" id="ARBA00000085"/>
    </source>
</evidence>
<evidence type="ECO:0000259" key="5">
    <source>
        <dbReference type="PROSITE" id="PS50109"/>
    </source>
</evidence>
<keyword evidence="7" id="KW-1185">Reference proteome</keyword>
<dbReference type="Proteomes" id="UP000248790">
    <property type="component" value="Unassembled WGS sequence"/>
</dbReference>
<dbReference type="GO" id="GO:0000155">
    <property type="term" value="F:phosphorelay sensor kinase activity"/>
    <property type="evidence" value="ECO:0007669"/>
    <property type="project" value="InterPro"/>
</dbReference>
<dbReference type="AlphaFoldDB" id="A0A327WPZ2"/>
<feature type="transmembrane region" description="Helical" evidence="4">
    <location>
        <begin position="115"/>
        <end position="132"/>
    </location>
</feature>
<dbReference type="PANTHER" id="PTHR43547:SF2">
    <property type="entry name" value="HYBRID SIGNAL TRANSDUCTION HISTIDINE KINASE C"/>
    <property type="match status" value="1"/>
</dbReference>
<evidence type="ECO:0000256" key="2">
    <source>
        <dbReference type="ARBA" id="ARBA00012438"/>
    </source>
</evidence>
<feature type="transmembrane region" description="Helical" evidence="4">
    <location>
        <begin position="64"/>
        <end position="81"/>
    </location>
</feature>
<dbReference type="InterPro" id="IPR036890">
    <property type="entry name" value="HATPase_C_sf"/>
</dbReference>
<dbReference type="PRINTS" id="PR00344">
    <property type="entry name" value="BCTRLSENSOR"/>
</dbReference>
<dbReference type="InterPro" id="IPR003661">
    <property type="entry name" value="HisK_dim/P_dom"/>
</dbReference>
<dbReference type="SMART" id="SM00388">
    <property type="entry name" value="HisKA"/>
    <property type="match status" value="1"/>
</dbReference>
<dbReference type="InterPro" id="IPR004358">
    <property type="entry name" value="Sig_transdc_His_kin-like_C"/>
</dbReference>
<evidence type="ECO:0000256" key="3">
    <source>
        <dbReference type="ARBA" id="ARBA00022553"/>
    </source>
</evidence>
<dbReference type="Gene3D" id="1.10.287.130">
    <property type="match status" value="1"/>
</dbReference>
<dbReference type="CDD" id="cd00075">
    <property type="entry name" value="HATPase"/>
    <property type="match status" value="1"/>
</dbReference>
<feature type="domain" description="Histidine kinase" evidence="5">
    <location>
        <begin position="225"/>
        <end position="440"/>
    </location>
</feature>
<keyword evidence="3" id="KW-0597">Phosphoprotein</keyword>
<dbReference type="EMBL" id="QLMC01000005">
    <property type="protein sequence ID" value="RAJ94009.1"/>
    <property type="molecule type" value="Genomic_DNA"/>
</dbReference>
<dbReference type="CDD" id="cd00082">
    <property type="entry name" value="HisKA"/>
    <property type="match status" value="1"/>
</dbReference>
<dbReference type="Gene3D" id="3.30.565.10">
    <property type="entry name" value="Histidine kinase-like ATPase, C-terminal domain"/>
    <property type="match status" value="1"/>
</dbReference>
<keyword evidence="4" id="KW-0472">Membrane</keyword>
<evidence type="ECO:0000313" key="7">
    <source>
        <dbReference type="Proteomes" id="UP000248790"/>
    </source>
</evidence>
<dbReference type="EC" id="2.7.13.3" evidence="2"/>
<dbReference type="PANTHER" id="PTHR43547">
    <property type="entry name" value="TWO-COMPONENT HISTIDINE KINASE"/>
    <property type="match status" value="1"/>
</dbReference>
<comment type="catalytic activity">
    <reaction evidence="1">
        <text>ATP + protein L-histidine = ADP + protein N-phospho-L-histidine.</text>
        <dbReference type="EC" id="2.7.13.3"/>
    </reaction>
</comment>
<organism evidence="6 7">
    <name type="scientific">Larkinella arboricola</name>
    <dbReference type="NCBI Taxonomy" id="643671"/>
    <lineage>
        <taxon>Bacteria</taxon>
        <taxon>Pseudomonadati</taxon>
        <taxon>Bacteroidota</taxon>
        <taxon>Cytophagia</taxon>
        <taxon>Cytophagales</taxon>
        <taxon>Spirosomataceae</taxon>
        <taxon>Larkinella</taxon>
    </lineage>
</organism>
<keyword evidence="4" id="KW-1133">Transmembrane helix</keyword>
<accession>A0A327WPZ2</accession>
<keyword evidence="6" id="KW-0808">Transferase</keyword>
<dbReference type="SUPFAM" id="SSF55874">
    <property type="entry name" value="ATPase domain of HSP90 chaperone/DNA topoisomerase II/histidine kinase"/>
    <property type="match status" value="1"/>
</dbReference>
<reference evidence="6 7" key="1">
    <citation type="submission" date="2018-06" db="EMBL/GenBank/DDBJ databases">
        <title>Genomic Encyclopedia of Archaeal and Bacterial Type Strains, Phase II (KMG-II): from individual species to whole genera.</title>
        <authorList>
            <person name="Goeker M."/>
        </authorList>
    </citation>
    <scope>NUCLEOTIDE SEQUENCE [LARGE SCALE GENOMIC DNA]</scope>
    <source>
        <strain evidence="6 7">DSM 21851</strain>
    </source>
</reference>
<dbReference type="Pfam" id="PF00512">
    <property type="entry name" value="HisKA"/>
    <property type="match status" value="1"/>
</dbReference>